<dbReference type="Proteomes" id="UP001583172">
    <property type="component" value="Unassembled WGS sequence"/>
</dbReference>
<keyword evidence="3" id="KW-1185">Reference proteome</keyword>
<name>A0ABR3VA00_HUMIN</name>
<gene>
    <name evidence="2" type="ORF">VTJ49DRAFT_2547</name>
</gene>
<dbReference type="InterPro" id="IPR057678">
    <property type="entry name" value="DUF7918"/>
</dbReference>
<organism evidence="2 3">
    <name type="scientific">Humicola insolens</name>
    <name type="common">Soft-rot fungus</name>
    <dbReference type="NCBI Taxonomy" id="85995"/>
    <lineage>
        <taxon>Eukaryota</taxon>
        <taxon>Fungi</taxon>
        <taxon>Dikarya</taxon>
        <taxon>Ascomycota</taxon>
        <taxon>Pezizomycotina</taxon>
        <taxon>Sordariomycetes</taxon>
        <taxon>Sordariomycetidae</taxon>
        <taxon>Sordariales</taxon>
        <taxon>Chaetomiaceae</taxon>
        <taxon>Mycothermus</taxon>
    </lineage>
</organism>
<accession>A0ABR3VA00</accession>
<protein>
    <recommendedName>
        <fullName evidence="1">DUF7918 domain-containing protein</fullName>
    </recommendedName>
</protein>
<sequence length="126" mass="14655">MVSDGRYRTCPPLLVKNYVDPKNRPFAVFEFRYRSNKGLIRECIIPRAPTATDEVQGMSEDQLRQRLAQVLKENQRLAQEVAERKVIESKSIGIKREVEVDEDKFVAKYKARKLDNGRLEIDLTDD</sequence>
<evidence type="ECO:0000313" key="2">
    <source>
        <dbReference type="EMBL" id="KAL1838549.1"/>
    </source>
</evidence>
<dbReference type="Pfam" id="PF25534">
    <property type="entry name" value="DUF7918"/>
    <property type="match status" value="1"/>
</dbReference>
<evidence type="ECO:0000259" key="1">
    <source>
        <dbReference type="Pfam" id="PF25534"/>
    </source>
</evidence>
<comment type="caution">
    <text evidence="2">The sequence shown here is derived from an EMBL/GenBank/DDBJ whole genome shotgun (WGS) entry which is preliminary data.</text>
</comment>
<feature type="domain" description="DUF7918" evidence="1">
    <location>
        <begin position="16"/>
        <end position="47"/>
    </location>
</feature>
<dbReference type="EMBL" id="JAZGSY010000208">
    <property type="protein sequence ID" value="KAL1838549.1"/>
    <property type="molecule type" value="Genomic_DNA"/>
</dbReference>
<evidence type="ECO:0000313" key="3">
    <source>
        <dbReference type="Proteomes" id="UP001583172"/>
    </source>
</evidence>
<proteinExistence type="predicted"/>
<reference evidence="2 3" key="1">
    <citation type="journal article" date="2024" name="Commun. Biol.">
        <title>Comparative genomic analysis of thermophilic fungi reveals convergent evolutionary adaptations and gene losses.</title>
        <authorList>
            <person name="Steindorff A.S."/>
            <person name="Aguilar-Pontes M.V."/>
            <person name="Robinson A.J."/>
            <person name="Andreopoulos B."/>
            <person name="LaButti K."/>
            <person name="Kuo A."/>
            <person name="Mondo S."/>
            <person name="Riley R."/>
            <person name="Otillar R."/>
            <person name="Haridas S."/>
            <person name="Lipzen A."/>
            <person name="Grimwood J."/>
            <person name="Schmutz J."/>
            <person name="Clum A."/>
            <person name="Reid I.D."/>
            <person name="Moisan M.C."/>
            <person name="Butler G."/>
            <person name="Nguyen T.T.M."/>
            <person name="Dewar K."/>
            <person name="Conant G."/>
            <person name="Drula E."/>
            <person name="Henrissat B."/>
            <person name="Hansel C."/>
            <person name="Singer S."/>
            <person name="Hutchinson M.I."/>
            <person name="de Vries R.P."/>
            <person name="Natvig D.O."/>
            <person name="Powell A.J."/>
            <person name="Tsang A."/>
            <person name="Grigoriev I.V."/>
        </authorList>
    </citation>
    <scope>NUCLEOTIDE SEQUENCE [LARGE SCALE GENOMIC DNA]</scope>
    <source>
        <strain evidence="2 3">CBS 620.91</strain>
    </source>
</reference>